<evidence type="ECO:0000256" key="2">
    <source>
        <dbReference type="SAM" id="SignalP"/>
    </source>
</evidence>
<sequence length="649" mass="74354">MHFNHFSWSRILVYIFLYSRTQLKQKDAEDRGRNNNFSTSTNRTPYIDSSSDENMMAYWVEDIETWNSTIFRKSCQRNSSHGGFPLRYCSGLNATGMKKFLQDIQGTHSSGFSRFVQGYSNRGTNSKFTYSSAPSRYETGNPHESVSGGNSERYSTSENVNRNGLSTAMSGIQGTDPVEDDDFSFSRSATTRRFTTPPPGRSSHPTRRSSSIIPISSQSESEDWTFFEALPYGFEQFTSSSMHGLVDLSEWNVEDLPPAVQLSKLIVYDANRPLTLPCWMPLERDPIEFHQTTERRFRRTWYVGHGEASQLTLAKRHGYETDQVSGTLSLFSLDGSRYEHDTFTCMISSEDEQMIGRSQHTVSFSQTHHVVVDEQHLPNLRMKPSIPPRHKGIEVEVELVTHIPESDVPACTLYDAEHTSLTCREAFWSNTKYPYLNNEGYRLFYNPRLQYQVKGQLLEWVTETAQEFCKVYGCIVENVTMFRKLKPFEPESPSLAESPDSVDTKEGEEPDNDEWDDLEMPDEAHTGSDEGLQWPTSEPSSDMTRPDEGVWTGASTDATGSSDDRLAEYRRRWKTFLQEEYPNFAKWRDAPMDARFICESYNPKYPAEDEAYKNLTRITYVCNLLTDCKTKVRWTPLLTVARISGIATD</sequence>
<feature type="compositionally biased region" description="Polar residues" evidence="1">
    <location>
        <begin position="534"/>
        <end position="543"/>
    </location>
</feature>
<keyword evidence="2" id="KW-0732">Signal</keyword>
<comment type="caution">
    <text evidence="3">The sequence shown here is derived from an EMBL/GenBank/DDBJ whole genome shotgun (WGS) entry which is preliminary data.</text>
</comment>
<dbReference type="EMBL" id="SJOL01008356">
    <property type="protein sequence ID" value="TGZ60502.1"/>
    <property type="molecule type" value="Genomic_DNA"/>
</dbReference>
<reference evidence="3 4" key="1">
    <citation type="journal article" date="2019" name="BMC Genomics">
        <title>New insights from Opisthorchis felineus genome: update on genomics of the epidemiologically important liver flukes.</title>
        <authorList>
            <person name="Ershov N.I."/>
            <person name="Mordvinov V.A."/>
            <person name="Prokhortchouk E.B."/>
            <person name="Pakharukova M.Y."/>
            <person name="Gunbin K.V."/>
            <person name="Ustyantsev K."/>
            <person name="Genaev M.A."/>
            <person name="Blinov A.G."/>
            <person name="Mazur A."/>
            <person name="Boulygina E."/>
            <person name="Tsygankova S."/>
            <person name="Khrameeva E."/>
            <person name="Chekanov N."/>
            <person name="Fan G."/>
            <person name="Xiao A."/>
            <person name="Zhang H."/>
            <person name="Xu X."/>
            <person name="Yang H."/>
            <person name="Solovyev V."/>
            <person name="Lee S.M."/>
            <person name="Liu X."/>
            <person name="Afonnikov D.A."/>
            <person name="Skryabin K.G."/>
        </authorList>
    </citation>
    <scope>NUCLEOTIDE SEQUENCE [LARGE SCALE GENOMIC DNA]</scope>
    <source>
        <strain evidence="3">AK-0245</strain>
        <tissue evidence="3">Whole organism</tissue>
    </source>
</reference>
<dbReference type="Proteomes" id="UP000308267">
    <property type="component" value="Unassembled WGS sequence"/>
</dbReference>
<proteinExistence type="predicted"/>
<dbReference type="AlphaFoldDB" id="A0A4S2LAX8"/>
<feature type="region of interest" description="Disordered" evidence="1">
    <location>
        <begin position="130"/>
        <end position="216"/>
    </location>
</feature>
<gene>
    <name evidence="3" type="ORF">CRM22_008501</name>
</gene>
<organism evidence="3 4">
    <name type="scientific">Opisthorchis felineus</name>
    <dbReference type="NCBI Taxonomy" id="147828"/>
    <lineage>
        <taxon>Eukaryota</taxon>
        <taxon>Metazoa</taxon>
        <taxon>Spiralia</taxon>
        <taxon>Lophotrochozoa</taxon>
        <taxon>Platyhelminthes</taxon>
        <taxon>Trematoda</taxon>
        <taxon>Digenea</taxon>
        <taxon>Opisthorchiida</taxon>
        <taxon>Opisthorchiata</taxon>
        <taxon>Opisthorchiidae</taxon>
        <taxon>Opisthorchis</taxon>
    </lineage>
</organism>
<protein>
    <recommendedName>
        <fullName evidence="5">Ig-like domain-containing protein</fullName>
    </recommendedName>
</protein>
<evidence type="ECO:0000313" key="3">
    <source>
        <dbReference type="EMBL" id="TGZ60502.1"/>
    </source>
</evidence>
<evidence type="ECO:0008006" key="5">
    <source>
        <dbReference type="Google" id="ProtNLM"/>
    </source>
</evidence>
<feature type="compositionally biased region" description="Acidic residues" evidence="1">
    <location>
        <begin position="508"/>
        <end position="521"/>
    </location>
</feature>
<name>A0A4S2LAX8_OPIFE</name>
<dbReference type="OrthoDB" id="10389759at2759"/>
<feature type="compositionally biased region" description="Polar residues" evidence="1">
    <location>
        <begin position="142"/>
        <end position="173"/>
    </location>
</feature>
<feature type="compositionally biased region" description="Low complexity" evidence="1">
    <location>
        <begin position="185"/>
        <end position="195"/>
    </location>
</feature>
<feature type="signal peptide" evidence="2">
    <location>
        <begin position="1"/>
        <end position="23"/>
    </location>
</feature>
<keyword evidence="4" id="KW-1185">Reference proteome</keyword>
<evidence type="ECO:0000313" key="4">
    <source>
        <dbReference type="Proteomes" id="UP000308267"/>
    </source>
</evidence>
<feature type="chain" id="PRO_5020694674" description="Ig-like domain-containing protein" evidence="2">
    <location>
        <begin position="24"/>
        <end position="649"/>
    </location>
</feature>
<feature type="region of interest" description="Disordered" evidence="1">
    <location>
        <begin position="489"/>
        <end position="563"/>
    </location>
</feature>
<accession>A0A4S2LAX8</accession>
<evidence type="ECO:0000256" key="1">
    <source>
        <dbReference type="SAM" id="MobiDB-lite"/>
    </source>
</evidence>